<organism evidence="4 5">
    <name type="scientific">Megaselia scalaris</name>
    <name type="common">Humpbacked fly</name>
    <name type="synonym">Phora scalaris</name>
    <dbReference type="NCBI Taxonomy" id="36166"/>
    <lineage>
        <taxon>Eukaryota</taxon>
        <taxon>Metazoa</taxon>
        <taxon>Ecdysozoa</taxon>
        <taxon>Arthropoda</taxon>
        <taxon>Hexapoda</taxon>
        <taxon>Insecta</taxon>
        <taxon>Pterygota</taxon>
        <taxon>Neoptera</taxon>
        <taxon>Endopterygota</taxon>
        <taxon>Diptera</taxon>
        <taxon>Brachycera</taxon>
        <taxon>Muscomorpha</taxon>
        <taxon>Platypezoidea</taxon>
        <taxon>Phoridae</taxon>
        <taxon>Megaseliini</taxon>
        <taxon>Megaselia</taxon>
    </lineage>
</organism>
<name>T1GW19_MEGSC</name>
<dbReference type="Gene3D" id="4.10.60.10">
    <property type="entry name" value="Zinc finger, CCHC-type"/>
    <property type="match status" value="1"/>
</dbReference>
<feature type="compositionally biased region" description="Basic and acidic residues" evidence="2">
    <location>
        <begin position="1"/>
        <end position="17"/>
    </location>
</feature>
<dbReference type="EnsemblMetazoa" id="MESCA007987-RA">
    <property type="protein sequence ID" value="MESCA007987-PA"/>
    <property type="gene ID" value="MESCA007987"/>
</dbReference>
<feature type="domain" description="CCHC-type" evidence="3">
    <location>
        <begin position="185"/>
        <end position="200"/>
    </location>
</feature>
<dbReference type="Proteomes" id="UP000015102">
    <property type="component" value="Unassembled WGS sequence"/>
</dbReference>
<dbReference type="InterPro" id="IPR042509">
    <property type="entry name" value="ZCCHC3"/>
</dbReference>
<dbReference type="InterPro" id="IPR001878">
    <property type="entry name" value="Znf_CCHC"/>
</dbReference>
<reference evidence="4" key="2">
    <citation type="submission" date="2015-06" db="UniProtKB">
        <authorList>
            <consortium name="EnsemblMetazoa"/>
        </authorList>
    </citation>
    <scope>IDENTIFICATION</scope>
</reference>
<keyword evidence="1" id="KW-0479">Metal-binding</keyword>
<evidence type="ECO:0000313" key="4">
    <source>
        <dbReference type="EnsemblMetazoa" id="MESCA007987-PA"/>
    </source>
</evidence>
<dbReference type="EMBL" id="CAQQ02015492">
    <property type="status" value="NOT_ANNOTATED_CDS"/>
    <property type="molecule type" value="Genomic_DNA"/>
</dbReference>
<feature type="compositionally biased region" description="Basic and acidic residues" evidence="2">
    <location>
        <begin position="30"/>
        <end position="47"/>
    </location>
</feature>
<accession>T1GW19</accession>
<dbReference type="AlphaFoldDB" id="T1GW19"/>
<dbReference type="GO" id="GO:0002218">
    <property type="term" value="P:activation of innate immune response"/>
    <property type="evidence" value="ECO:0007669"/>
    <property type="project" value="InterPro"/>
</dbReference>
<protein>
    <recommendedName>
        <fullName evidence="3">CCHC-type domain-containing protein</fullName>
    </recommendedName>
</protein>
<keyword evidence="1" id="KW-0863">Zinc-finger</keyword>
<dbReference type="GO" id="GO:0008270">
    <property type="term" value="F:zinc ion binding"/>
    <property type="evidence" value="ECO:0007669"/>
    <property type="project" value="UniProtKB-KW"/>
</dbReference>
<evidence type="ECO:0000259" key="3">
    <source>
        <dbReference type="PROSITE" id="PS50158"/>
    </source>
</evidence>
<dbReference type="HOGENOM" id="CLU_718228_0_0_1"/>
<sequence>MDEKNAKSNVGTKEDAKNGPSKKPGTSKDASQESRKNIKPDPDEDFKRRGKRNRNHRKDDQKRPRFDKPKDTQTRYKLRGASKNYNKPLATTKIPLDDPYWLPCYENIPLPSAFGPGVFFIDQFVILSDNVRANLRFFEDGTIIVERRGETICLAKPESAFIAWRRCEQCTKNDHTIQSCPNVSCFLCGQKGHVGTSCKDPILGPFCLACRQKDHTHNQRAKCARLVYGPKMGRVCCLCGGRNHSVDNCRQSKCGLCGDSGHIGNACTKVLPPVLANAQYLPDQDLDSDEAVLQCMLQVKIGQYTYAAVCNDQDRFSEINPVHVRIKGFDGRNPAVRIPVRIGNIIHEVTFFVNGELPTPVSLGLDALHQFEIRIFIGEVQILDQ</sequence>
<feature type="region of interest" description="Disordered" evidence="2">
    <location>
        <begin position="1"/>
        <end position="84"/>
    </location>
</feature>
<evidence type="ECO:0000256" key="1">
    <source>
        <dbReference type="PROSITE-ProRule" id="PRU00047"/>
    </source>
</evidence>
<dbReference type="GO" id="GO:0003690">
    <property type="term" value="F:double-stranded DNA binding"/>
    <property type="evidence" value="ECO:0007669"/>
    <property type="project" value="InterPro"/>
</dbReference>
<dbReference type="PANTHER" id="PTHR22639">
    <property type="entry name" value="GAG-RELATED PROTEIN"/>
    <property type="match status" value="1"/>
</dbReference>
<evidence type="ECO:0000256" key="2">
    <source>
        <dbReference type="SAM" id="MobiDB-lite"/>
    </source>
</evidence>
<proteinExistence type="predicted"/>
<dbReference type="SMART" id="SM00343">
    <property type="entry name" value="ZnF_C2HC"/>
    <property type="match status" value="4"/>
</dbReference>
<dbReference type="PROSITE" id="PS50158">
    <property type="entry name" value="ZF_CCHC"/>
    <property type="match status" value="1"/>
</dbReference>
<dbReference type="SUPFAM" id="SSF57756">
    <property type="entry name" value="Retrovirus zinc finger-like domains"/>
    <property type="match status" value="1"/>
</dbReference>
<dbReference type="GO" id="GO:0003723">
    <property type="term" value="F:RNA binding"/>
    <property type="evidence" value="ECO:0007669"/>
    <property type="project" value="InterPro"/>
</dbReference>
<dbReference type="PANTHER" id="PTHR22639:SF3">
    <property type="entry name" value="ZINC FINGER CCHC DOMAIN-CONTAINING PROTEIN 3"/>
    <property type="match status" value="1"/>
</dbReference>
<reference evidence="5" key="1">
    <citation type="submission" date="2013-02" db="EMBL/GenBank/DDBJ databases">
        <authorList>
            <person name="Hughes D."/>
        </authorList>
    </citation>
    <scope>NUCLEOTIDE SEQUENCE</scope>
    <source>
        <strain>Durham</strain>
        <strain evidence="5">NC isolate 2 -- Noor lab</strain>
    </source>
</reference>
<keyword evidence="5" id="KW-1185">Reference proteome</keyword>
<feature type="compositionally biased region" description="Basic and acidic residues" evidence="2">
    <location>
        <begin position="57"/>
        <end position="74"/>
    </location>
</feature>
<evidence type="ECO:0000313" key="5">
    <source>
        <dbReference type="Proteomes" id="UP000015102"/>
    </source>
</evidence>
<dbReference type="InterPro" id="IPR036875">
    <property type="entry name" value="Znf_CCHC_sf"/>
</dbReference>
<keyword evidence="1" id="KW-0862">Zinc</keyword>